<keyword evidence="1" id="KW-0472">Membrane</keyword>
<evidence type="ECO:0000313" key="3">
    <source>
        <dbReference type="Proteomes" id="UP001204953"/>
    </source>
</evidence>
<comment type="caution">
    <text evidence="2">The sequence shown here is derived from an EMBL/GenBank/DDBJ whole genome shotgun (WGS) entry which is preliminary data.</text>
</comment>
<keyword evidence="1" id="KW-0812">Transmembrane</keyword>
<protein>
    <submittedName>
        <fullName evidence="2">Uncharacterized protein</fullName>
    </submittedName>
</protein>
<sequence length="98" mass="10648">MKQRQIILLFLVVIPGFVAAAISGFFLFPDWTALDASHRQYQQLARSPSSTIRDLSIAQAGENRHRINCFAEGIGVLLGGVITAIGIHGICTLPDKQS</sequence>
<feature type="transmembrane region" description="Helical" evidence="1">
    <location>
        <begin position="7"/>
        <end position="28"/>
    </location>
</feature>
<evidence type="ECO:0000313" key="2">
    <source>
        <dbReference type="EMBL" id="MCP2728586.1"/>
    </source>
</evidence>
<keyword evidence="1" id="KW-1133">Transmembrane helix</keyword>
<keyword evidence="3" id="KW-1185">Reference proteome</keyword>
<accession>A0AAE3GRG5</accession>
<proteinExistence type="predicted"/>
<dbReference type="RefSeq" id="WP_254011381.1">
    <property type="nucleotide sequence ID" value="NZ_JAMZMM010000063.1"/>
</dbReference>
<dbReference type="AlphaFoldDB" id="A0AAE3GRG5"/>
<gene>
    <name evidence="2" type="ORF">NJ959_08895</name>
</gene>
<evidence type="ECO:0000256" key="1">
    <source>
        <dbReference type="SAM" id="Phobius"/>
    </source>
</evidence>
<feature type="transmembrane region" description="Helical" evidence="1">
    <location>
        <begin position="74"/>
        <end position="93"/>
    </location>
</feature>
<name>A0AAE3GRG5_9CYAN</name>
<organism evidence="2 3">
    <name type="scientific">Limnofasciculus baicalensis BBK-W-15</name>
    <dbReference type="NCBI Taxonomy" id="2699891"/>
    <lineage>
        <taxon>Bacteria</taxon>
        <taxon>Bacillati</taxon>
        <taxon>Cyanobacteriota</taxon>
        <taxon>Cyanophyceae</taxon>
        <taxon>Coleofasciculales</taxon>
        <taxon>Coleofasciculaceae</taxon>
        <taxon>Limnofasciculus</taxon>
        <taxon>Limnofasciculus baicalensis</taxon>
    </lineage>
</organism>
<reference evidence="2" key="1">
    <citation type="submission" date="2022-06" db="EMBL/GenBank/DDBJ databases">
        <title>New cyanobacteria of genus Symplocastrum in benthos of Lake Baikal.</title>
        <authorList>
            <person name="Sorokovikova E."/>
            <person name="Tikhonova I."/>
            <person name="Krasnopeev A."/>
            <person name="Evseev P."/>
            <person name="Gladkikh A."/>
            <person name="Belykh O."/>
        </authorList>
    </citation>
    <scope>NUCLEOTIDE SEQUENCE</scope>
    <source>
        <strain evidence="2">BBK-W-15</strain>
    </source>
</reference>
<dbReference type="Proteomes" id="UP001204953">
    <property type="component" value="Unassembled WGS sequence"/>
</dbReference>
<dbReference type="EMBL" id="JAMZMM010000063">
    <property type="protein sequence ID" value="MCP2728586.1"/>
    <property type="molecule type" value="Genomic_DNA"/>
</dbReference>